<evidence type="ECO:0000313" key="3">
    <source>
        <dbReference type="EMBL" id="GFA09613.1"/>
    </source>
</evidence>
<evidence type="ECO:0000256" key="1">
    <source>
        <dbReference type="PROSITE-ProRule" id="PRU00047"/>
    </source>
</evidence>
<dbReference type="PROSITE" id="PS50158">
    <property type="entry name" value="ZF_CCHC"/>
    <property type="match status" value="1"/>
</dbReference>
<name>A0A699J4G2_TANCI</name>
<gene>
    <name evidence="3" type="ORF">Tci_581585</name>
</gene>
<protein>
    <recommendedName>
        <fullName evidence="2">CCHC-type domain-containing protein</fullName>
    </recommendedName>
</protein>
<organism evidence="3">
    <name type="scientific">Tanacetum cinerariifolium</name>
    <name type="common">Dalmatian daisy</name>
    <name type="synonym">Chrysanthemum cinerariifolium</name>
    <dbReference type="NCBI Taxonomy" id="118510"/>
    <lineage>
        <taxon>Eukaryota</taxon>
        <taxon>Viridiplantae</taxon>
        <taxon>Streptophyta</taxon>
        <taxon>Embryophyta</taxon>
        <taxon>Tracheophyta</taxon>
        <taxon>Spermatophyta</taxon>
        <taxon>Magnoliopsida</taxon>
        <taxon>eudicotyledons</taxon>
        <taxon>Gunneridae</taxon>
        <taxon>Pentapetalae</taxon>
        <taxon>asterids</taxon>
        <taxon>campanulids</taxon>
        <taxon>Asterales</taxon>
        <taxon>Asteraceae</taxon>
        <taxon>Asteroideae</taxon>
        <taxon>Anthemideae</taxon>
        <taxon>Anthemidinae</taxon>
        <taxon>Tanacetum</taxon>
    </lineage>
</organism>
<dbReference type="Gene3D" id="4.10.60.10">
    <property type="entry name" value="Zinc finger, CCHC-type"/>
    <property type="match status" value="1"/>
</dbReference>
<dbReference type="SMART" id="SM00343">
    <property type="entry name" value="ZnF_C2HC"/>
    <property type="match status" value="1"/>
</dbReference>
<comment type="caution">
    <text evidence="3">The sequence shown here is derived from an EMBL/GenBank/DDBJ whole genome shotgun (WGS) entry which is preliminary data.</text>
</comment>
<dbReference type="GO" id="GO:0003676">
    <property type="term" value="F:nucleic acid binding"/>
    <property type="evidence" value="ECO:0007669"/>
    <property type="project" value="InterPro"/>
</dbReference>
<dbReference type="SUPFAM" id="SSF57756">
    <property type="entry name" value="Retrovirus zinc finger-like domains"/>
    <property type="match status" value="1"/>
</dbReference>
<feature type="domain" description="CCHC-type" evidence="2">
    <location>
        <begin position="25"/>
        <end position="40"/>
    </location>
</feature>
<dbReference type="Pfam" id="PF00098">
    <property type="entry name" value="zf-CCHC"/>
    <property type="match status" value="1"/>
</dbReference>
<keyword evidence="1" id="KW-0862">Zinc</keyword>
<keyword evidence="1" id="KW-0863">Zinc-finger</keyword>
<dbReference type="EMBL" id="BKCJ010368295">
    <property type="protein sequence ID" value="GFA09613.1"/>
    <property type="molecule type" value="Genomic_DNA"/>
</dbReference>
<proteinExistence type="predicted"/>
<sequence>MTAGMSRKYTSGPSGTSGKHRVIVCYNCKGEGHMSKQCTKPKRKRDEAWFKDKRLKAHSMSSPTMLLINDLDAYDSDCDEINSAKIALMANLSHYGSDNLAEVHNQDNVTNNVIDQDERAMSISEQSNIMNQSKTKITSDSNIILYSQYVNESQYPTVQNSSFPAQQDDLILSVIEQLKTQVINCTKINQDNKNVNEILTAELERYKDESAQPVHMLTKPQFFYDHSIRQALGFQNPCYLKKAQQLEPKLYDGSVIQKADAIMIRDYKKTLILEDESRSKMLQKQKDPMMSEKKTELSVEQAFWSQNSGNSEAPNLSTSTTIVEVPKELLKVSMVNSILKKLIFHLASFDMVVKERTTATVITKAQSQEKDTIIMKLKERIKSLSGNVKEERIKRELEEIETINIELDHRVTKLVAENKHLKQTYKQLYDSMKSLRVRSKEQCDDLIKQVNIKFAENSDLNVSLREKVLVITALKDTLSKIKGKAVVNKAVPLHPIDPELLKIDVAPLAPKL</sequence>
<evidence type="ECO:0000259" key="2">
    <source>
        <dbReference type="PROSITE" id="PS50158"/>
    </source>
</evidence>
<dbReference type="AlphaFoldDB" id="A0A699J4G2"/>
<dbReference type="GO" id="GO:0008270">
    <property type="term" value="F:zinc ion binding"/>
    <property type="evidence" value="ECO:0007669"/>
    <property type="project" value="UniProtKB-KW"/>
</dbReference>
<keyword evidence="1" id="KW-0479">Metal-binding</keyword>
<dbReference type="InterPro" id="IPR036875">
    <property type="entry name" value="Znf_CCHC_sf"/>
</dbReference>
<accession>A0A699J4G2</accession>
<dbReference type="InterPro" id="IPR001878">
    <property type="entry name" value="Znf_CCHC"/>
</dbReference>
<reference evidence="3" key="1">
    <citation type="journal article" date="2019" name="Sci. Rep.">
        <title>Draft genome of Tanacetum cinerariifolium, the natural source of mosquito coil.</title>
        <authorList>
            <person name="Yamashiro T."/>
            <person name="Shiraishi A."/>
            <person name="Satake H."/>
            <person name="Nakayama K."/>
        </authorList>
    </citation>
    <scope>NUCLEOTIDE SEQUENCE</scope>
</reference>